<dbReference type="InterPro" id="IPR000866">
    <property type="entry name" value="AhpC/TSA"/>
</dbReference>
<organism evidence="2 3">
    <name type="scientific">Aphanomyces astaci</name>
    <name type="common">Crayfish plague agent</name>
    <dbReference type="NCBI Taxonomy" id="112090"/>
    <lineage>
        <taxon>Eukaryota</taxon>
        <taxon>Sar</taxon>
        <taxon>Stramenopiles</taxon>
        <taxon>Oomycota</taxon>
        <taxon>Saprolegniomycetes</taxon>
        <taxon>Saprolegniales</taxon>
        <taxon>Verrucalvaceae</taxon>
        <taxon>Aphanomyces</taxon>
    </lineage>
</organism>
<comment type="caution">
    <text evidence="2">The sequence shown here is derived from an EMBL/GenBank/DDBJ whole genome shotgun (WGS) entry which is preliminary data.</text>
</comment>
<evidence type="ECO:0000259" key="1">
    <source>
        <dbReference type="PROSITE" id="PS51352"/>
    </source>
</evidence>
<name>A0A6A5ADI2_APHAT</name>
<proteinExistence type="predicted"/>
<evidence type="ECO:0000313" key="2">
    <source>
        <dbReference type="EMBL" id="KAF0747232.1"/>
    </source>
</evidence>
<accession>A0A6A5ADI2</accession>
<dbReference type="InterPro" id="IPR036249">
    <property type="entry name" value="Thioredoxin-like_sf"/>
</dbReference>
<dbReference type="PROSITE" id="PS51352">
    <property type="entry name" value="THIOREDOXIN_2"/>
    <property type="match status" value="1"/>
</dbReference>
<dbReference type="AlphaFoldDB" id="A0A6A5ADI2"/>
<dbReference type="Gene3D" id="3.40.30.10">
    <property type="entry name" value="Glutaredoxin"/>
    <property type="match status" value="1"/>
</dbReference>
<dbReference type="GO" id="GO:0016209">
    <property type="term" value="F:antioxidant activity"/>
    <property type="evidence" value="ECO:0007669"/>
    <property type="project" value="InterPro"/>
</dbReference>
<sequence>MASIIINTPAPDFDIVDLETGVTSSFGDIAGNGKPSVVMFYATWCNSCIRAVEEFEMWSKHNIPTPYINFVLINVDKHVQYIGNAIKFVSETNPKTKKPRVCTEYRGDGDMPTVIHVGCEDIPEGYGVHVVPHKLILDHNGLVVRNFEDFHWDDIAGLFKHRFEEDNQCHWKPFLFQDQVKAQE</sequence>
<reference evidence="2 3" key="1">
    <citation type="submission" date="2019-06" db="EMBL/GenBank/DDBJ databases">
        <title>Genomics analysis of Aphanomyces spp. identifies a new class of oomycete effector associated with host adaptation.</title>
        <authorList>
            <person name="Gaulin E."/>
        </authorList>
    </citation>
    <scope>NUCLEOTIDE SEQUENCE [LARGE SCALE GENOMIC DNA]</scope>
    <source>
        <strain evidence="2 3">E</strain>
    </source>
</reference>
<dbReference type="Pfam" id="PF00578">
    <property type="entry name" value="AhpC-TSA"/>
    <property type="match status" value="1"/>
</dbReference>
<protein>
    <recommendedName>
        <fullName evidence="1">Thioredoxin domain-containing protein</fullName>
    </recommendedName>
</protein>
<dbReference type="GO" id="GO:0016491">
    <property type="term" value="F:oxidoreductase activity"/>
    <property type="evidence" value="ECO:0007669"/>
    <property type="project" value="InterPro"/>
</dbReference>
<dbReference type="InterPro" id="IPR013766">
    <property type="entry name" value="Thioredoxin_domain"/>
</dbReference>
<feature type="domain" description="Thioredoxin" evidence="1">
    <location>
        <begin position="4"/>
        <end position="164"/>
    </location>
</feature>
<dbReference type="Proteomes" id="UP000469452">
    <property type="component" value="Unassembled WGS sequence"/>
</dbReference>
<gene>
    <name evidence="2" type="ORF">AaE_007811</name>
</gene>
<evidence type="ECO:0000313" key="3">
    <source>
        <dbReference type="Proteomes" id="UP000469452"/>
    </source>
</evidence>
<dbReference type="VEuPathDB" id="FungiDB:H257_04999"/>
<dbReference type="EMBL" id="VJMI01013648">
    <property type="protein sequence ID" value="KAF0747232.1"/>
    <property type="molecule type" value="Genomic_DNA"/>
</dbReference>
<dbReference type="SUPFAM" id="SSF52833">
    <property type="entry name" value="Thioredoxin-like"/>
    <property type="match status" value="1"/>
</dbReference>